<comment type="similarity">
    <text evidence="1">Belongs to the DNA polymerase delta/II small subunit family.</text>
</comment>
<keyword evidence="2" id="KW-0235">DNA replication</keyword>
<dbReference type="GO" id="GO:0003677">
    <property type="term" value="F:DNA binding"/>
    <property type="evidence" value="ECO:0007669"/>
    <property type="project" value="InterPro"/>
</dbReference>
<gene>
    <name evidence="5" type="ORF">GAYE_SCF13G3432</name>
</gene>
<protein>
    <recommendedName>
        <fullName evidence="7">DNA polymerase delta subunit 2</fullName>
    </recommendedName>
</protein>
<dbReference type="InterPro" id="IPR007185">
    <property type="entry name" value="DNA_pol_a/d/e_bsu"/>
</dbReference>
<dbReference type="EMBL" id="JANCYU010000031">
    <property type="protein sequence ID" value="KAK4525524.1"/>
    <property type="molecule type" value="Genomic_DNA"/>
</dbReference>
<evidence type="ECO:0000313" key="5">
    <source>
        <dbReference type="EMBL" id="KAK4525524.1"/>
    </source>
</evidence>
<feature type="domain" description="DNA polymerase delta subunit OB-fold" evidence="4">
    <location>
        <begin position="35"/>
        <end position="168"/>
    </location>
</feature>
<dbReference type="InterPro" id="IPR024826">
    <property type="entry name" value="DNA_pol_delta/II_ssu"/>
</dbReference>
<dbReference type="Gene3D" id="3.60.21.50">
    <property type="match status" value="1"/>
</dbReference>
<proteinExistence type="inferred from homology"/>
<dbReference type="GO" id="GO:0006271">
    <property type="term" value="P:DNA strand elongation involved in DNA replication"/>
    <property type="evidence" value="ECO:0007669"/>
    <property type="project" value="TreeGrafter"/>
</dbReference>
<organism evidence="5 6">
    <name type="scientific">Galdieria yellowstonensis</name>
    <dbReference type="NCBI Taxonomy" id="3028027"/>
    <lineage>
        <taxon>Eukaryota</taxon>
        <taxon>Rhodophyta</taxon>
        <taxon>Bangiophyceae</taxon>
        <taxon>Galdieriales</taxon>
        <taxon>Galdieriaceae</taxon>
        <taxon>Galdieria</taxon>
    </lineage>
</organism>
<evidence type="ECO:0000256" key="2">
    <source>
        <dbReference type="ARBA" id="ARBA00022705"/>
    </source>
</evidence>
<dbReference type="Gene3D" id="2.40.50.430">
    <property type="match status" value="1"/>
</dbReference>
<dbReference type="GO" id="GO:0043625">
    <property type="term" value="C:delta DNA polymerase complex"/>
    <property type="evidence" value="ECO:0007669"/>
    <property type="project" value="TreeGrafter"/>
</dbReference>
<dbReference type="AlphaFoldDB" id="A0AAV9IDX3"/>
<evidence type="ECO:0000259" key="4">
    <source>
        <dbReference type="Pfam" id="PF18018"/>
    </source>
</evidence>
<evidence type="ECO:0000256" key="1">
    <source>
        <dbReference type="ARBA" id="ARBA00006035"/>
    </source>
</evidence>
<dbReference type="Pfam" id="PF04042">
    <property type="entry name" value="DNA_pol_E_B"/>
    <property type="match status" value="1"/>
</dbReference>
<dbReference type="PANTHER" id="PTHR10416:SF0">
    <property type="entry name" value="DNA POLYMERASE DELTA SUBUNIT 2"/>
    <property type="match status" value="1"/>
</dbReference>
<accession>A0AAV9IDX3</accession>
<name>A0AAV9IDX3_9RHOD</name>
<dbReference type="Proteomes" id="UP001300502">
    <property type="component" value="Unassembled WGS sequence"/>
</dbReference>
<dbReference type="Pfam" id="PF18018">
    <property type="entry name" value="DNA_pol_D_N"/>
    <property type="match status" value="1"/>
</dbReference>
<reference evidence="5 6" key="1">
    <citation type="submission" date="2022-07" db="EMBL/GenBank/DDBJ databases">
        <title>Genome-wide signatures of adaptation to extreme environments.</title>
        <authorList>
            <person name="Cho C.H."/>
            <person name="Yoon H.S."/>
        </authorList>
    </citation>
    <scope>NUCLEOTIDE SEQUENCE [LARGE SCALE GENOMIC DNA]</scope>
    <source>
        <strain evidence="5 6">108.79 E11</strain>
    </source>
</reference>
<evidence type="ECO:0000313" key="6">
    <source>
        <dbReference type="Proteomes" id="UP001300502"/>
    </source>
</evidence>
<feature type="domain" description="DNA polymerase alpha/delta/epsilon subunit B" evidence="3">
    <location>
        <begin position="210"/>
        <end position="409"/>
    </location>
</feature>
<keyword evidence="6" id="KW-1185">Reference proteome</keyword>
<comment type="caution">
    <text evidence="5">The sequence shown here is derived from an EMBL/GenBank/DDBJ whole genome shotgun (WGS) entry which is preliminary data.</text>
</comment>
<evidence type="ECO:0000259" key="3">
    <source>
        <dbReference type="Pfam" id="PF04042"/>
    </source>
</evidence>
<evidence type="ECO:0008006" key="7">
    <source>
        <dbReference type="Google" id="ProtNLM"/>
    </source>
</evidence>
<sequence length="455" mass="51019">MNGAASPGVFYRQTVDYEEGNNSCFLLQSPIYSQQYSQIYFCRLAALRKEVESSARSKWTGNVLFVDRLLHLQQGVDCVIFGVLYKEMDLKPSILKEYSKNPAEPVPVLPVRPSFTSDTDTVILEDETGRIRLNFENCSFGADTFLTGTVIAIKGQETPSGDFSVDDICFPGIPSLTIPYSLENDVFVMFVSGIGLGATWNIPMREAMFLDFISGKLGNEEDYRFCSQIAHLFVLGNLLCDVGQETLMKKLQEQQTVNAGQQFFNAEHLISADRFLTTLLSTIPVTLLPGEMDPTNFLLPQQPLHPCLLPSSSKYISLRRVTNPYQCQVNGRNILACSGQNVDDACRYSKFDWNSVEDRLLIMENFLNYRHLCPTAPDTLPCYPYYEEDPFVLKECPHIFVAGNQPAYGTRLIESAGTKVCLLCVPDFSTTGQVVLLNLRTLTSQVMEFMIDLSS</sequence>
<dbReference type="PANTHER" id="PTHR10416">
    <property type="entry name" value="DNA POLYMERASE DELTA SUBUNIT 2"/>
    <property type="match status" value="1"/>
</dbReference>
<dbReference type="InterPro" id="IPR040663">
    <property type="entry name" value="DNA_pol_D_N"/>
</dbReference>